<proteinExistence type="inferred from homology"/>
<organism evidence="3 4">
    <name type="scientific">Streptomyces tendae</name>
    <dbReference type="NCBI Taxonomy" id="1932"/>
    <lineage>
        <taxon>Bacteria</taxon>
        <taxon>Bacillati</taxon>
        <taxon>Actinomycetota</taxon>
        <taxon>Actinomycetes</taxon>
        <taxon>Kitasatosporales</taxon>
        <taxon>Streptomycetaceae</taxon>
        <taxon>Streptomyces</taxon>
    </lineage>
</organism>
<dbReference type="InterPro" id="IPR002347">
    <property type="entry name" value="SDR_fam"/>
</dbReference>
<geneLocation type="plasmid" evidence="3 4">
    <name>unnamed1</name>
</geneLocation>
<dbReference type="InterPro" id="IPR020904">
    <property type="entry name" value="Sc_DH/Rdtase_CS"/>
</dbReference>
<dbReference type="Gene3D" id="3.40.50.720">
    <property type="entry name" value="NAD(P)-binding Rossmann-like Domain"/>
    <property type="match status" value="1"/>
</dbReference>
<keyword evidence="2" id="KW-0560">Oxidoreductase</keyword>
<protein>
    <submittedName>
        <fullName evidence="3">SDR family oxidoreductase</fullName>
    </submittedName>
</protein>
<keyword evidence="4" id="KW-1185">Reference proteome</keyword>
<dbReference type="RefSeq" id="WP_150157747.1">
    <property type="nucleotide sequence ID" value="NZ_CP043960.1"/>
</dbReference>
<dbReference type="InterPro" id="IPR036291">
    <property type="entry name" value="NAD(P)-bd_dom_sf"/>
</dbReference>
<dbReference type="PRINTS" id="PR00081">
    <property type="entry name" value="GDHRDH"/>
</dbReference>
<evidence type="ECO:0000256" key="2">
    <source>
        <dbReference type="ARBA" id="ARBA00023002"/>
    </source>
</evidence>
<dbReference type="CDD" id="cd05233">
    <property type="entry name" value="SDR_c"/>
    <property type="match status" value="1"/>
</dbReference>
<dbReference type="PRINTS" id="PR00080">
    <property type="entry name" value="SDRFAMILY"/>
</dbReference>
<dbReference type="PROSITE" id="PS00061">
    <property type="entry name" value="ADH_SHORT"/>
    <property type="match status" value="1"/>
</dbReference>
<name>A0ABX6A0K3_STRTE</name>
<dbReference type="EMBL" id="CP043960">
    <property type="protein sequence ID" value="QER90472.1"/>
    <property type="molecule type" value="Genomic_DNA"/>
</dbReference>
<gene>
    <name evidence="3" type="ORF">F3L20_32980</name>
</gene>
<evidence type="ECO:0000313" key="3">
    <source>
        <dbReference type="EMBL" id="QER90472.1"/>
    </source>
</evidence>
<dbReference type="NCBIfam" id="NF005559">
    <property type="entry name" value="PRK07231.1"/>
    <property type="match status" value="1"/>
</dbReference>
<dbReference type="PANTHER" id="PTHR43639:SF1">
    <property type="entry name" value="SHORT-CHAIN DEHYDROGENASE_REDUCTASE FAMILY PROTEIN"/>
    <property type="match status" value="1"/>
</dbReference>
<evidence type="ECO:0000313" key="4">
    <source>
        <dbReference type="Proteomes" id="UP000324308"/>
    </source>
</evidence>
<dbReference type="Proteomes" id="UP000324308">
    <property type="component" value="Plasmid unnamed1"/>
</dbReference>
<dbReference type="PANTHER" id="PTHR43639">
    <property type="entry name" value="OXIDOREDUCTASE, SHORT-CHAIN DEHYDROGENASE/REDUCTASE FAMILY (AFU_ORTHOLOGUE AFUA_5G02870)"/>
    <property type="match status" value="1"/>
</dbReference>
<dbReference type="SUPFAM" id="SSF51735">
    <property type="entry name" value="NAD(P)-binding Rossmann-fold domains"/>
    <property type="match status" value="1"/>
</dbReference>
<keyword evidence="3" id="KW-0614">Plasmid</keyword>
<comment type="similarity">
    <text evidence="1">Belongs to the short-chain dehydrogenases/reductases (SDR) family.</text>
</comment>
<dbReference type="Pfam" id="PF13561">
    <property type="entry name" value="adh_short_C2"/>
    <property type="match status" value="1"/>
</dbReference>
<sequence>MTNNTLDGLPTHPLAGKTAVITGGGRGIGASTALLLARAGARLALVGRSEESLKTLADRLPGATVVIPADLSRPEAPEEVWEALIAQLGQVDVLVNNAGQLGSLTPAQDMTAEEADALWALNTRAPLLLGAKAAAHMASIGGGSIVNVTSAVGSDRSMANVSLYATTKGAVDALTLALAAEWGTANVRVNAVRPAVARTDFSRAVTENPALEEMLTKEYVLGRLGEPEDIAQAILFFASPASSYVTGQLLSVDGGWGSVHARG</sequence>
<accession>A0ABX6A0K3</accession>
<evidence type="ECO:0000256" key="1">
    <source>
        <dbReference type="ARBA" id="ARBA00006484"/>
    </source>
</evidence>
<reference evidence="3 4" key="1">
    <citation type="submission" date="2019-09" db="EMBL/GenBank/DDBJ databases">
        <title>Draft genome sequence of the Ebosin-producing strain Streptomyces sp. 139.</title>
        <authorList>
            <person name="Ai L."/>
            <person name="Geng M."/>
            <person name="Ma M."/>
            <person name="Bai L."/>
        </authorList>
    </citation>
    <scope>NUCLEOTIDE SEQUENCE [LARGE SCALE GENOMIC DNA]</scope>
    <source>
        <strain evidence="3 4">139</strain>
        <plasmid evidence="3 4">unnamed1</plasmid>
    </source>
</reference>